<dbReference type="SUPFAM" id="SSF103473">
    <property type="entry name" value="MFS general substrate transporter"/>
    <property type="match status" value="1"/>
</dbReference>
<evidence type="ECO:0000256" key="8">
    <source>
        <dbReference type="SAM" id="Phobius"/>
    </source>
</evidence>
<dbReference type="PANTHER" id="PTHR23517">
    <property type="entry name" value="RESISTANCE PROTEIN MDTM, PUTATIVE-RELATED-RELATED"/>
    <property type="match status" value="1"/>
</dbReference>
<evidence type="ECO:0000313" key="11">
    <source>
        <dbReference type="Proteomes" id="UP000587002"/>
    </source>
</evidence>
<feature type="transmembrane region" description="Helical" evidence="8">
    <location>
        <begin position="149"/>
        <end position="170"/>
    </location>
</feature>
<feature type="transmembrane region" description="Helical" evidence="8">
    <location>
        <begin position="256"/>
        <end position="273"/>
    </location>
</feature>
<comment type="caution">
    <text evidence="10">The sequence shown here is derived from an EMBL/GenBank/DDBJ whole genome shotgun (WGS) entry which is preliminary data.</text>
</comment>
<organism evidence="10 11">
    <name type="scientific">Saccharopolyspora hordei</name>
    <dbReference type="NCBI Taxonomy" id="1838"/>
    <lineage>
        <taxon>Bacteria</taxon>
        <taxon>Bacillati</taxon>
        <taxon>Actinomycetota</taxon>
        <taxon>Actinomycetes</taxon>
        <taxon>Pseudonocardiales</taxon>
        <taxon>Pseudonocardiaceae</taxon>
        <taxon>Saccharopolyspora</taxon>
    </lineage>
</organism>
<evidence type="ECO:0000256" key="1">
    <source>
        <dbReference type="ARBA" id="ARBA00004651"/>
    </source>
</evidence>
<dbReference type="EMBL" id="JACCFJ010000001">
    <property type="protein sequence ID" value="NYI84269.1"/>
    <property type="molecule type" value="Genomic_DNA"/>
</dbReference>
<name>A0A853AMG5_9PSEU</name>
<dbReference type="InterPro" id="IPR011701">
    <property type="entry name" value="MFS"/>
</dbReference>
<dbReference type="PANTHER" id="PTHR23517:SF13">
    <property type="entry name" value="MAJOR FACILITATOR SUPERFAMILY MFS_1"/>
    <property type="match status" value="1"/>
</dbReference>
<dbReference type="PROSITE" id="PS50850">
    <property type="entry name" value="MFS"/>
    <property type="match status" value="1"/>
</dbReference>
<evidence type="ECO:0000256" key="4">
    <source>
        <dbReference type="ARBA" id="ARBA00022692"/>
    </source>
</evidence>
<feature type="compositionally biased region" description="Basic and acidic residues" evidence="7">
    <location>
        <begin position="459"/>
        <end position="468"/>
    </location>
</feature>
<proteinExistence type="predicted"/>
<feature type="transmembrane region" description="Helical" evidence="8">
    <location>
        <begin position="182"/>
        <end position="200"/>
    </location>
</feature>
<dbReference type="Gene3D" id="1.20.1250.20">
    <property type="entry name" value="MFS general substrate transporter like domains"/>
    <property type="match status" value="1"/>
</dbReference>
<feature type="domain" description="Major facilitator superfamily (MFS) profile" evidence="9">
    <location>
        <begin position="16"/>
        <end position="401"/>
    </location>
</feature>
<feature type="transmembrane region" description="Helical" evidence="8">
    <location>
        <begin position="348"/>
        <end position="370"/>
    </location>
</feature>
<feature type="transmembrane region" description="Helical" evidence="8">
    <location>
        <begin position="29"/>
        <end position="49"/>
    </location>
</feature>
<feature type="transmembrane region" description="Helical" evidence="8">
    <location>
        <begin position="119"/>
        <end position="137"/>
    </location>
</feature>
<dbReference type="Pfam" id="PF07690">
    <property type="entry name" value="MFS_1"/>
    <property type="match status" value="1"/>
</dbReference>
<dbReference type="InterPro" id="IPR036259">
    <property type="entry name" value="MFS_trans_sf"/>
</dbReference>
<accession>A0A853AMG5</accession>
<comment type="subcellular location">
    <subcellularLocation>
        <location evidence="1">Cell membrane</location>
        <topology evidence="1">Multi-pass membrane protein</topology>
    </subcellularLocation>
</comment>
<evidence type="ECO:0000256" key="2">
    <source>
        <dbReference type="ARBA" id="ARBA00022448"/>
    </source>
</evidence>
<evidence type="ECO:0000256" key="3">
    <source>
        <dbReference type="ARBA" id="ARBA00022475"/>
    </source>
</evidence>
<keyword evidence="11" id="KW-1185">Reference proteome</keyword>
<evidence type="ECO:0000256" key="6">
    <source>
        <dbReference type="ARBA" id="ARBA00023136"/>
    </source>
</evidence>
<reference evidence="10 11" key="1">
    <citation type="submission" date="2020-07" db="EMBL/GenBank/DDBJ databases">
        <title>Sequencing the genomes of 1000 actinobacteria strains.</title>
        <authorList>
            <person name="Klenk H.-P."/>
        </authorList>
    </citation>
    <scope>NUCLEOTIDE SEQUENCE [LARGE SCALE GENOMIC DNA]</scope>
    <source>
        <strain evidence="10 11">DSM 44065</strain>
    </source>
</reference>
<dbReference type="InterPro" id="IPR050171">
    <property type="entry name" value="MFS_Transporters"/>
</dbReference>
<dbReference type="AlphaFoldDB" id="A0A853AMG5"/>
<dbReference type="GO" id="GO:0005886">
    <property type="term" value="C:plasma membrane"/>
    <property type="evidence" value="ECO:0007669"/>
    <property type="project" value="UniProtKB-SubCell"/>
</dbReference>
<evidence type="ECO:0000259" key="9">
    <source>
        <dbReference type="PROSITE" id="PS50850"/>
    </source>
</evidence>
<dbReference type="RefSeq" id="WP_343050150.1">
    <property type="nucleotide sequence ID" value="NZ_BAABFH010000001.1"/>
</dbReference>
<protein>
    <submittedName>
        <fullName evidence="10">MFS family permease</fullName>
    </submittedName>
</protein>
<keyword evidence="2" id="KW-0813">Transport</keyword>
<feature type="transmembrane region" description="Helical" evidence="8">
    <location>
        <begin position="310"/>
        <end position="336"/>
    </location>
</feature>
<dbReference type="Proteomes" id="UP000587002">
    <property type="component" value="Unassembled WGS sequence"/>
</dbReference>
<evidence type="ECO:0000313" key="10">
    <source>
        <dbReference type="EMBL" id="NYI84269.1"/>
    </source>
</evidence>
<sequence length="468" mass="47446">MTVSHSSDPDPVVPGLPPRARAREVRTGLSVLVVLTCGAYLPSPLYPAYQSAFAISDLTMTLVYATFALVSAPALLLFGSASDALGPRSVLRASIGLAALGSACFALAPGVAWLLAGRAAQGLALGAATGAATALISERARGLTRLDGAVLASTAFVAGTAAGPVAGGVLAEHAPAPRVLPFVVHLVLLGICWQRVTHLADLAPRGRWRPTRPRIPRGTRLPFTAAAMTGALAWTVAGLFLAVIPALLARSGQRDQAVIGGILSAVLLCSVLTQPLVPRLGTRRAQLTGLGALLVSLLLLAWTAGGSVPVTLLAAVVAGAGHGLAYGGSAAAVDAVAPAGERGATTGALNLAFYLGAGLPAIAVGLVTLGRPLSTATSWVTAVAAALVPVACAVVVVSHRRRPRPTAPAGRRGGVPRLRSEPVPPEAPRPGARPEHTGRRSRRSPLAPAKRSGPGRRRAGADRPPARR</sequence>
<feature type="transmembrane region" description="Helical" evidence="8">
    <location>
        <begin position="376"/>
        <end position="397"/>
    </location>
</feature>
<dbReference type="InterPro" id="IPR020846">
    <property type="entry name" value="MFS_dom"/>
</dbReference>
<keyword evidence="6 8" id="KW-0472">Membrane</keyword>
<keyword evidence="5 8" id="KW-1133">Transmembrane helix</keyword>
<keyword evidence="4 8" id="KW-0812">Transmembrane</keyword>
<gene>
    <name evidence="10" type="ORF">HNR68_002899</name>
</gene>
<evidence type="ECO:0000256" key="7">
    <source>
        <dbReference type="SAM" id="MobiDB-lite"/>
    </source>
</evidence>
<dbReference type="CDD" id="cd06174">
    <property type="entry name" value="MFS"/>
    <property type="match status" value="1"/>
</dbReference>
<keyword evidence="3" id="KW-1003">Cell membrane</keyword>
<dbReference type="GO" id="GO:0022857">
    <property type="term" value="F:transmembrane transporter activity"/>
    <property type="evidence" value="ECO:0007669"/>
    <property type="project" value="InterPro"/>
</dbReference>
<feature type="transmembrane region" description="Helical" evidence="8">
    <location>
        <begin position="61"/>
        <end position="78"/>
    </location>
</feature>
<feature type="transmembrane region" description="Helical" evidence="8">
    <location>
        <begin position="90"/>
        <end position="113"/>
    </location>
</feature>
<feature type="region of interest" description="Disordered" evidence="7">
    <location>
        <begin position="401"/>
        <end position="468"/>
    </location>
</feature>
<evidence type="ECO:0000256" key="5">
    <source>
        <dbReference type="ARBA" id="ARBA00022989"/>
    </source>
</evidence>
<feature type="transmembrane region" description="Helical" evidence="8">
    <location>
        <begin position="285"/>
        <end position="304"/>
    </location>
</feature>
<feature type="transmembrane region" description="Helical" evidence="8">
    <location>
        <begin position="221"/>
        <end position="244"/>
    </location>
</feature>